<accession>X1T613</accession>
<dbReference type="EMBL" id="BARW01019925">
    <property type="protein sequence ID" value="GAJ00788.1"/>
    <property type="molecule type" value="Genomic_DNA"/>
</dbReference>
<dbReference type="InterPro" id="IPR052170">
    <property type="entry name" value="M29_Exopeptidase"/>
</dbReference>
<protein>
    <submittedName>
        <fullName evidence="10">Uncharacterized protein</fullName>
    </submittedName>
</protein>
<evidence type="ECO:0000256" key="9">
    <source>
        <dbReference type="ARBA" id="ARBA00023049"/>
    </source>
</evidence>
<dbReference type="GO" id="GO:0008237">
    <property type="term" value="F:metallopeptidase activity"/>
    <property type="evidence" value="ECO:0007669"/>
    <property type="project" value="UniProtKB-KW"/>
</dbReference>
<comment type="cofactor">
    <cofactor evidence="3">
        <name>Zn(2+)</name>
        <dbReference type="ChEBI" id="CHEBI:29105"/>
    </cofactor>
</comment>
<dbReference type="PANTHER" id="PTHR34448">
    <property type="entry name" value="AMINOPEPTIDASE"/>
    <property type="match status" value="1"/>
</dbReference>
<sequence length="273" mass="30598">NIKKKGECVFIKGGIYSQDLLEEIALNVFRMGGIPHISSTSDRFTESFFLDKKISSEILAITPKHYLKLIENIDAYIVIEPYEDPSILNEVPREKMLARAKALAPIKDVLYGAKEEFAPGKKWCYAGWPSQKAAAFYNISYDLLEKFIVGGISVPQKDLQQITSNLSKNFNNAKKVHVTDDLGTDFWVSIEDRAIVLDDGLLSDEQIAIGDLGGNLPAGEVFFPPHEKQGEGKIFCPLTKDRFSNKIIKNIELIFKNGRLLIDKVTADENLDD</sequence>
<evidence type="ECO:0000313" key="10">
    <source>
        <dbReference type="EMBL" id="GAJ00788.1"/>
    </source>
</evidence>
<evidence type="ECO:0000256" key="6">
    <source>
        <dbReference type="ARBA" id="ARBA00022670"/>
    </source>
</evidence>
<comment type="cofactor">
    <cofactor evidence="2">
        <name>Mg(2+)</name>
        <dbReference type="ChEBI" id="CHEBI:18420"/>
    </cofactor>
</comment>
<proteinExistence type="inferred from homology"/>
<feature type="non-terminal residue" evidence="10">
    <location>
        <position position="1"/>
    </location>
</feature>
<keyword evidence="5" id="KW-0031">Aminopeptidase</keyword>
<evidence type="ECO:0000256" key="3">
    <source>
        <dbReference type="ARBA" id="ARBA00001947"/>
    </source>
</evidence>
<reference evidence="10" key="1">
    <citation type="journal article" date="2014" name="Front. Microbiol.">
        <title>High frequency of phylogenetically diverse reductive dehalogenase-homologous genes in deep subseafloor sedimentary metagenomes.</title>
        <authorList>
            <person name="Kawai M."/>
            <person name="Futagami T."/>
            <person name="Toyoda A."/>
            <person name="Takaki Y."/>
            <person name="Nishi S."/>
            <person name="Hori S."/>
            <person name="Arai W."/>
            <person name="Tsubouchi T."/>
            <person name="Morono Y."/>
            <person name="Uchiyama I."/>
            <person name="Ito T."/>
            <person name="Fujiyama A."/>
            <person name="Inagaki F."/>
            <person name="Takami H."/>
        </authorList>
    </citation>
    <scope>NUCLEOTIDE SEQUENCE</scope>
    <source>
        <strain evidence="10">Expedition CK06-06</strain>
    </source>
</reference>
<dbReference type="InterPro" id="IPR000787">
    <property type="entry name" value="Peptidase_M29"/>
</dbReference>
<dbReference type="InterPro" id="IPR035097">
    <property type="entry name" value="M29_N-terminal"/>
</dbReference>
<dbReference type="Pfam" id="PF02073">
    <property type="entry name" value="Peptidase_M29"/>
    <property type="match status" value="1"/>
</dbReference>
<feature type="non-terminal residue" evidence="10">
    <location>
        <position position="273"/>
    </location>
</feature>
<keyword evidence="8" id="KW-0378">Hydrolase</keyword>
<evidence type="ECO:0000256" key="4">
    <source>
        <dbReference type="ARBA" id="ARBA00008236"/>
    </source>
</evidence>
<dbReference type="GO" id="GO:0004177">
    <property type="term" value="F:aminopeptidase activity"/>
    <property type="evidence" value="ECO:0007669"/>
    <property type="project" value="UniProtKB-KW"/>
</dbReference>
<comment type="cofactor">
    <cofactor evidence="1">
        <name>Co(2+)</name>
        <dbReference type="ChEBI" id="CHEBI:48828"/>
    </cofactor>
</comment>
<gene>
    <name evidence="10" type="ORF">S12H4_33759</name>
</gene>
<evidence type="ECO:0000256" key="5">
    <source>
        <dbReference type="ARBA" id="ARBA00022438"/>
    </source>
</evidence>
<keyword evidence="6" id="KW-0645">Protease</keyword>
<comment type="similarity">
    <text evidence="4">Belongs to the peptidase M29 family.</text>
</comment>
<dbReference type="Gene3D" id="3.40.1830.10">
    <property type="entry name" value="Thermophilic metalloprotease (M29)"/>
    <property type="match status" value="1"/>
</dbReference>
<comment type="caution">
    <text evidence="10">The sequence shown here is derived from an EMBL/GenBank/DDBJ whole genome shotgun (WGS) entry which is preliminary data.</text>
</comment>
<dbReference type="GO" id="GO:0006508">
    <property type="term" value="P:proteolysis"/>
    <property type="evidence" value="ECO:0007669"/>
    <property type="project" value="UniProtKB-KW"/>
</dbReference>
<dbReference type="SUPFAM" id="SSF144052">
    <property type="entry name" value="Thermophilic metalloprotease-like"/>
    <property type="match status" value="1"/>
</dbReference>
<organism evidence="10">
    <name type="scientific">marine sediment metagenome</name>
    <dbReference type="NCBI Taxonomy" id="412755"/>
    <lineage>
        <taxon>unclassified sequences</taxon>
        <taxon>metagenomes</taxon>
        <taxon>ecological metagenomes</taxon>
    </lineage>
</organism>
<evidence type="ECO:0000256" key="1">
    <source>
        <dbReference type="ARBA" id="ARBA00001941"/>
    </source>
</evidence>
<evidence type="ECO:0000256" key="2">
    <source>
        <dbReference type="ARBA" id="ARBA00001946"/>
    </source>
</evidence>
<evidence type="ECO:0000256" key="7">
    <source>
        <dbReference type="ARBA" id="ARBA00022723"/>
    </source>
</evidence>
<dbReference type="GO" id="GO:0046872">
    <property type="term" value="F:metal ion binding"/>
    <property type="evidence" value="ECO:0007669"/>
    <property type="project" value="UniProtKB-KW"/>
</dbReference>
<name>X1T613_9ZZZZ</name>
<keyword evidence="9" id="KW-0482">Metalloprotease</keyword>
<keyword evidence="7" id="KW-0479">Metal-binding</keyword>
<dbReference type="PANTHER" id="PTHR34448:SF1">
    <property type="entry name" value="BLL6088 PROTEIN"/>
    <property type="match status" value="1"/>
</dbReference>
<evidence type="ECO:0000256" key="8">
    <source>
        <dbReference type="ARBA" id="ARBA00022801"/>
    </source>
</evidence>
<dbReference type="AlphaFoldDB" id="X1T613"/>